<dbReference type="EMBL" id="CP013244">
    <property type="protein sequence ID" value="ANP47665.1"/>
    <property type="molecule type" value="Genomic_DNA"/>
</dbReference>
<dbReference type="AlphaFoldDB" id="A0A1B1AMA0"/>
<sequence length="186" mass="22050">MAKRDLLLNGAVQGKQEGDLVMKKRLATAALAALTFAAPLAVTTEAAAQHRRGNDHDGWDRDGDGRDRDWRRDDRRRGDYRDRRDRREARRDHWDNSRYNGYNYRGRWHYGPPPSAYYDEADYGYRAWRRGERLPAYYRDYYRPVDYRYYRLRPPPRGYHYVRDDRGDYLLVGIATGVILGIIASQ</sequence>
<feature type="region of interest" description="Disordered" evidence="1">
    <location>
        <begin position="46"/>
        <end position="73"/>
    </location>
</feature>
<dbReference type="InParanoid" id="A0A1B1AMA0"/>
<dbReference type="Gene3D" id="3.10.450.160">
    <property type="entry name" value="inner membrane protein cigr"/>
    <property type="match status" value="1"/>
</dbReference>
<evidence type="ECO:0008006" key="4">
    <source>
        <dbReference type="Google" id="ProtNLM"/>
    </source>
</evidence>
<reference evidence="2 3" key="1">
    <citation type="submission" date="2015-11" db="EMBL/GenBank/DDBJ databases">
        <title>Whole-Genome Sequence of Candidatus Oderbacter manganicum from the National Park Lower Oder Valley, Germany.</title>
        <authorList>
            <person name="Braun B."/>
            <person name="Liere K."/>
            <person name="Szewzyk U."/>
        </authorList>
    </citation>
    <scope>NUCLEOTIDE SEQUENCE [LARGE SCALE GENOMIC DNA]</scope>
    <source>
        <strain evidence="2 3">OTSz_A_272</strain>
    </source>
</reference>
<organism evidence="2 3">
    <name type="scientific">Candidatus Viadribacter manganicus</name>
    <dbReference type="NCBI Taxonomy" id="1759059"/>
    <lineage>
        <taxon>Bacteria</taxon>
        <taxon>Pseudomonadati</taxon>
        <taxon>Pseudomonadota</taxon>
        <taxon>Alphaproteobacteria</taxon>
        <taxon>Hyphomonadales</taxon>
        <taxon>Hyphomonadaceae</taxon>
        <taxon>Candidatus Viadribacter</taxon>
    </lineage>
</organism>
<dbReference type="InterPro" id="IPR024572">
    <property type="entry name" value="RcnB"/>
</dbReference>
<dbReference type="KEGG" id="cbot:ATE48_18040"/>
<gene>
    <name evidence="2" type="ORF">ATE48_18040</name>
</gene>
<dbReference type="Pfam" id="PF11776">
    <property type="entry name" value="RcnB"/>
    <property type="match status" value="1"/>
</dbReference>
<evidence type="ECO:0000313" key="3">
    <source>
        <dbReference type="Proteomes" id="UP000092498"/>
    </source>
</evidence>
<accession>A0A1B1AMA0</accession>
<keyword evidence="3" id="KW-1185">Reference proteome</keyword>
<feature type="compositionally biased region" description="Basic and acidic residues" evidence="1">
    <location>
        <begin position="52"/>
        <end position="73"/>
    </location>
</feature>
<proteinExistence type="predicted"/>
<name>A0A1B1AMA0_9PROT</name>
<dbReference type="Proteomes" id="UP000092498">
    <property type="component" value="Chromosome"/>
</dbReference>
<protein>
    <recommendedName>
        <fullName evidence="4">Transmembrane signal peptide protein</fullName>
    </recommendedName>
</protein>
<evidence type="ECO:0000313" key="2">
    <source>
        <dbReference type="EMBL" id="ANP47665.1"/>
    </source>
</evidence>
<evidence type="ECO:0000256" key="1">
    <source>
        <dbReference type="SAM" id="MobiDB-lite"/>
    </source>
</evidence>